<accession>A0AAV3TZZ6</accession>
<gene>
    <name evidence="3" type="ORF">GCM10025791_11660</name>
</gene>
<name>A0AAV3TZZ6_9ALTE</name>
<evidence type="ECO:0000313" key="4">
    <source>
        <dbReference type="Proteomes" id="UP001409585"/>
    </source>
</evidence>
<organism evidence="3 4">
    <name type="scientific">Halioxenophilus aromaticivorans</name>
    <dbReference type="NCBI Taxonomy" id="1306992"/>
    <lineage>
        <taxon>Bacteria</taxon>
        <taxon>Pseudomonadati</taxon>
        <taxon>Pseudomonadota</taxon>
        <taxon>Gammaproteobacteria</taxon>
        <taxon>Alteromonadales</taxon>
        <taxon>Alteromonadaceae</taxon>
        <taxon>Halioxenophilus</taxon>
    </lineage>
</organism>
<dbReference type="InterPro" id="IPR044922">
    <property type="entry name" value="DUF2063_N_sf"/>
</dbReference>
<keyword evidence="4" id="KW-1185">Reference proteome</keyword>
<dbReference type="Gene3D" id="1.10.150.690">
    <property type="entry name" value="DUF2063"/>
    <property type="match status" value="1"/>
</dbReference>
<dbReference type="AlphaFoldDB" id="A0AAV3TZZ6"/>
<feature type="domain" description="Putative DNA-binding" evidence="1">
    <location>
        <begin position="10"/>
        <end position="95"/>
    </location>
</feature>
<dbReference type="Pfam" id="PF22106">
    <property type="entry name" value="NGO1945_C"/>
    <property type="match status" value="1"/>
</dbReference>
<dbReference type="InterPro" id="IPR018640">
    <property type="entry name" value="DUF2063"/>
</dbReference>
<proteinExistence type="predicted"/>
<dbReference type="InterPro" id="IPR054098">
    <property type="entry name" value="NGO1945-like_C"/>
</dbReference>
<evidence type="ECO:0000259" key="2">
    <source>
        <dbReference type="Pfam" id="PF22106"/>
    </source>
</evidence>
<dbReference type="EMBL" id="BAABLX010000007">
    <property type="protein sequence ID" value="GAA4935740.1"/>
    <property type="molecule type" value="Genomic_DNA"/>
</dbReference>
<evidence type="ECO:0000313" key="3">
    <source>
        <dbReference type="EMBL" id="GAA4935740.1"/>
    </source>
</evidence>
<sequence>MSADMTFQHTQRELLAHLRNPEQNPAPTGLEDRRLKVYRDLIYNNIEGFIRGGFPILFGVLNNHQWQQLVRGFIDQHASSSPYFLDISKEFVSYLQRHHADSSQYPGFLLELAHYEWVELALDVSDEEWPQCPQGDLLAARPLVSPLVWCLSYQYPVHHIGPAFQPVEPPDQATFLVVYRNAEDCVKFMESNAVTHRLIQLLQDDSIRCGEQVLRQIAQELSAPDPQTIVTMGAELLNKLLNFGIICGVKT</sequence>
<evidence type="ECO:0000259" key="1">
    <source>
        <dbReference type="Pfam" id="PF09836"/>
    </source>
</evidence>
<feature type="domain" description="NGO1945-like C-terminal" evidence="2">
    <location>
        <begin position="145"/>
        <end position="240"/>
    </location>
</feature>
<dbReference type="Proteomes" id="UP001409585">
    <property type="component" value="Unassembled WGS sequence"/>
</dbReference>
<dbReference type="Gene3D" id="3.90.930.50">
    <property type="match status" value="1"/>
</dbReference>
<protein>
    <submittedName>
        <fullName evidence="3">DUF2063 domain-containing protein</fullName>
    </submittedName>
</protein>
<comment type="caution">
    <text evidence="3">The sequence shown here is derived from an EMBL/GenBank/DDBJ whole genome shotgun (WGS) entry which is preliminary data.</text>
</comment>
<dbReference type="Pfam" id="PF09836">
    <property type="entry name" value="DUF2063"/>
    <property type="match status" value="1"/>
</dbReference>
<reference evidence="4" key="1">
    <citation type="journal article" date="2019" name="Int. J. Syst. Evol. Microbiol.">
        <title>The Global Catalogue of Microorganisms (GCM) 10K type strain sequencing project: providing services to taxonomists for standard genome sequencing and annotation.</title>
        <authorList>
            <consortium name="The Broad Institute Genomics Platform"/>
            <consortium name="The Broad Institute Genome Sequencing Center for Infectious Disease"/>
            <person name="Wu L."/>
            <person name="Ma J."/>
        </authorList>
    </citation>
    <scope>NUCLEOTIDE SEQUENCE [LARGE SCALE GENOMIC DNA]</scope>
    <source>
        <strain evidence="4">JCM 19134</strain>
    </source>
</reference>